<accession>A0A822YAJ0</accession>
<evidence type="ECO:0000256" key="1">
    <source>
        <dbReference type="SAM" id="MobiDB-lite"/>
    </source>
</evidence>
<comment type="caution">
    <text evidence="2">The sequence shown here is derived from an EMBL/GenBank/DDBJ whole genome shotgun (WGS) entry which is preliminary data.</text>
</comment>
<evidence type="ECO:0000313" key="2">
    <source>
        <dbReference type="EMBL" id="DAD29322.1"/>
    </source>
</evidence>
<proteinExistence type="predicted"/>
<dbReference type="AlphaFoldDB" id="A0A822YAJ0"/>
<keyword evidence="3" id="KW-1185">Reference proteome</keyword>
<name>A0A822YAJ0_NELNU</name>
<dbReference type="Proteomes" id="UP000607653">
    <property type="component" value="Unassembled WGS sequence"/>
</dbReference>
<dbReference type="EMBL" id="DUZY01000002">
    <property type="protein sequence ID" value="DAD29322.1"/>
    <property type="molecule type" value="Genomic_DNA"/>
</dbReference>
<evidence type="ECO:0000313" key="3">
    <source>
        <dbReference type="Proteomes" id="UP000607653"/>
    </source>
</evidence>
<sequence>MEAAAPAPMNIVKQEQKEEQPDVQNFSLEELFNMEELLGMLGPNTPGPGLKNEYDQLGGSDQLQCGSPSDLLYQLLNPIKLEGDDGYGLYLYDKQ</sequence>
<protein>
    <submittedName>
        <fullName evidence="2">Uncharacterized protein</fullName>
    </submittedName>
</protein>
<reference evidence="2 3" key="1">
    <citation type="journal article" date="2020" name="Mol. Biol. Evol.">
        <title>Distinct Expression and Methylation Patterns for Genes with Different Fates following a Single Whole-Genome Duplication in Flowering Plants.</title>
        <authorList>
            <person name="Shi T."/>
            <person name="Rahmani R.S."/>
            <person name="Gugger P.F."/>
            <person name="Wang M."/>
            <person name="Li H."/>
            <person name="Zhang Y."/>
            <person name="Li Z."/>
            <person name="Wang Q."/>
            <person name="Van de Peer Y."/>
            <person name="Marchal K."/>
            <person name="Chen J."/>
        </authorList>
    </citation>
    <scope>NUCLEOTIDE SEQUENCE [LARGE SCALE GENOMIC DNA]</scope>
    <source>
        <tissue evidence="2">Leaf</tissue>
    </source>
</reference>
<feature type="region of interest" description="Disordered" evidence="1">
    <location>
        <begin position="1"/>
        <end position="21"/>
    </location>
</feature>
<gene>
    <name evidence="2" type="ORF">HUJ06_030790</name>
</gene>
<organism evidence="2 3">
    <name type="scientific">Nelumbo nucifera</name>
    <name type="common">Sacred lotus</name>
    <dbReference type="NCBI Taxonomy" id="4432"/>
    <lineage>
        <taxon>Eukaryota</taxon>
        <taxon>Viridiplantae</taxon>
        <taxon>Streptophyta</taxon>
        <taxon>Embryophyta</taxon>
        <taxon>Tracheophyta</taxon>
        <taxon>Spermatophyta</taxon>
        <taxon>Magnoliopsida</taxon>
        <taxon>Proteales</taxon>
        <taxon>Nelumbonaceae</taxon>
        <taxon>Nelumbo</taxon>
    </lineage>
</organism>